<proteinExistence type="predicted"/>
<dbReference type="SUPFAM" id="SSF52540">
    <property type="entry name" value="P-loop containing nucleoside triphosphate hydrolases"/>
    <property type="match status" value="1"/>
</dbReference>
<dbReference type="CDD" id="cd00009">
    <property type="entry name" value="AAA"/>
    <property type="match status" value="1"/>
</dbReference>
<evidence type="ECO:0000313" key="3">
    <source>
        <dbReference type="Proteomes" id="UP001208570"/>
    </source>
</evidence>
<dbReference type="Proteomes" id="UP001208570">
    <property type="component" value="Unassembled WGS sequence"/>
</dbReference>
<dbReference type="EMBL" id="JAODUP010000368">
    <property type="protein sequence ID" value="KAK2151290.1"/>
    <property type="molecule type" value="Genomic_DNA"/>
</dbReference>
<feature type="compositionally biased region" description="Basic and acidic residues" evidence="1">
    <location>
        <begin position="331"/>
        <end position="343"/>
    </location>
</feature>
<dbReference type="GO" id="GO:0004842">
    <property type="term" value="F:ubiquitin-protein transferase activity"/>
    <property type="evidence" value="ECO:0007669"/>
    <property type="project" value="InterPro"/>
</dbReference>
<evidence type="ECO:0000256" key="1">
    <source>
        <dbReference type="SAM" id="MobiDB-lite"/>
    </source>
</evidence>
<evidence type="ECO:0000313" key="2">
    <source>
        <dbReference type="EMBL" id="KAK2151290.1"/>
    </source>
</evidence>
<accession>A0AAD9JFB8</accession>
<gene>
    <name evidence="2" type="ORF">LSH36_368g05046</name>
</gene>
<keyword evidence="3" id="KW-1185">Reference proteome</keyword>
<feature type="region of interest" description="Disordered" evidence="1">
    <location>
        <begin position="1456"/>
        <end position="1478"/>
    </location>
</feature>
<feature type="region of interest" description="Disordered" evidence="1">
    <location>
        <begin position="1"/>
        <end position="27"/>
    </location>
</feature>
<feature type="compositionally biased region" description="Basic and acidic residues" evidence="1">
    <location>
        <begin position="231"/>
        <end position="251"/>
    </location>
</feature>
<feature type="compositionally biased region" description="Basic and acidic residues" evidence="1">
    <location>
        <begin position="1459"/>
        <end position="1472"/>
    </location>
</feature>
<comment type="caution">
    <text evidence="2">The sequence shown here is derived from an EMBL/GenBank/DDBJ whole genome shotgun (WGS) entry which is preliminary data.</text>
</comment>
<reference evidence="2" key="1">
    <citation type="journal article" date="2023" name="Mol. Biol. Evol.">
        <title>Third-Generation Sequencing Reveals the Adaptive Role of the Epigenome in Three Deep-Sea Polychaetes.</title>
        <authorList>
            <person name="Perez M."/>
            <person name="Aroh O."/>
            <person name="Sun Y."/>
            <person name="Lan Y."/>
            <person name="Juniper S.K."/>
            <person name="Young C.R."/>
            <person name="Angers B."/>
            <person name="Qian P.Y."/>
        </authorList>
    </citation>
    <scope>NUCLEOTIDE SEQUENCE</scope>
    <source>
        <strain evidence="2">P08H-3</strain>
    </source>
</reference>
<sequence>MSFQKQSDYSPSWNSASRNFTSESQLAPRSDRGILARLYVPHQYEGDLMPRATGYPPGILSVKDASPPVCQSPASTVQNIELASGDCRSTAEGLGIHSGVGRGVDDIVKKLLSEISHPPGYMQDSTEIKASRHQNVNKLERKTNQEHDFPTSPEKIDQSDEVNSLQKEAMEIDDERESTDNKVSVSDPQIGEHIKTRMKKLLVFEQCQAASKSTEVQSERVIVDSYEQTKYEDQEKGAENVEKKMSEKSDNEQNNNVNNMDSHSESQTINRTDKGKSLQKDNTEHDSHNTSSENKESVSQPQAGEHTEAEQECVFGNGRSGNKQNSVPKTETGESTKKKKQNGEDIEVHFHVIVSPKFDFQPDKDEVYIRFHHLGGFGENKWKMTFKRYNFNRELPEAKGYMVMHGTVPIPKSFLCAEKRQNYKYVVMKANEEKPMWEFLLEEGNSTSIVDRKLMVPKEKYKEIKVWHQYDGALLKKPKTNAVAKFISWFKGSPEHKKALEVTKIAFKAMLPKWAGFGNDHTSQIDDIPAEDIFEEIIQVCLGARYCFGQDSFVTEMKSVLYEYIYPWIRGIAVDSHDYDREEPEAAELRLAAGFLVVLLISKYSLSLDEKDVIKLYHALCLRPDKNHDLHDLKGLAKHYNKMKRNLKDYLKIFLLDNCEKTPMWVLAIPLYHLLRDDLKQTYLNENHCSENWWGTVDLDQHIKRFHQSGKFKDRALNTEMLTAQIQAHVALDVLNLVEQERDEWTIIPVIELTAEIMHNGETAFKRCVEKTKAKSGVDMEVYSRLLNVDFGETASGKHWRNHVMTSFAEMCSELKPVAYVEHYCYGDVSKYNELIEKFFSDKIFDAIEDFCKGKADIGEIFVAASRHGSNEKIKDLLSDVFTRNWPKDDTEDAVLDFVISSPVFMRYLSLFYGNEQNAVLLSDDIKEQIQISLSVYSEAIRQLTSGTISLPKLGHLIGKEENVLRVQKTMRDVESNDSQNNSQYEILEHVISWRKKELEAFHHQRYTLVGFVNICQDLNADVKDLTKKLHENEGDLTISDVCQLPELQHHAKDYTPRVTYFGVSDNVIGVANQLEMFQESQVFMKLQQKYKSKNRKSICLTIENVADDIFRPAFEEVRDLVKELKSGTITLANMKAYFQNYKDQHNKLSNEFKKLCRIANEEDSWITKCCHRAERYFLLSQYRTGAKLMQKFVEEFHLKGDFRKLDLLLLEASDDSKEVTLKCIDENLLKAGESIQEINEDREHCLKQFIECRELVTWLQDSLKGPSEVKLLVDLALMTASGQGDMEVYKVKCLHAATIGYSPLIYELKPNVTFDKFLDILRSVWRSLESDPELPNKLKIVQENIGWLKKVKESKGSMEINAFKQVENINNKGIYKIGKLNRETSPKSVEEAVQLVIPKDSKSQEDLHKVYTYQQLNDLQSRLMLVAGKATEGKEQVDQFCRALLWCMKQDNEESSEDNDKQYESDDKSETPEEDDSLEYKVEITLDRFTSGLLENLDTEKLSLVGQLKELWDNYIHTFTSVLDFLSVEHLGEILTCLQAQQLQVILSLYIHGNGSSKPLPQRDEVLLCSSETTAEQVELLLRRATFDDSGKIYCLADVGQLGFDIAQKTETSFEKHCKQKRELHLVVICSRQTEDRSHLVNYLDRFRVQYTPMYDLTQIQHYLKSKFTITEENAASTVDPECCSVRLVKSHAAAAGKSLKVQRMQQKLENMMKEKPGDQLPLCVSIPVHRKQVDVSSIMKRFRQVIPDPEKPVPRIFHIDLDHDVVEGVDHFLFNLLVLGSIMDNEGLVWQRSDMDLYVVETMPLLQREVTKQKNDNDQLMDDIMFRSETFQRPYQYLKRFAASLEMNDVNPRRAEDNHVSCLDILIRYCGLAEPSWAELSHFARFLNVQLCDCEHSDFCHSEQDLPGFRVFVVKFMISMSRDFATRSLNISEQTPGSPVTIEQDELEDNDGNLIIYEMKRRWETSPHPYVFFNGDPDSENRHSMTFIGFNVGRNGDIIDPKTTEILDRNVISPELQNALTHNHVQLNEDFDQLPRCGIPVIVMGETGCGKTRLVKFMCDLLKPPGAPIDNLILIKVHGGTTEEEIINKVTDAAKVAKTNKKQFKNVDTVLFFDEANTTDAIGLIKEIMCDHRLRGEPLRECSGLKFVVACNPYRRHSDDVIKRLEQAGLGYHVKADETKDTLGTTHTHTHSCTHTYTHTHTLCVCY</sequence>
<dbReference type="Gene3D" id="3.40.50.300">
    <property type="entry name" value="P-loop containing nucleotide triphosphate hydrolases"/>
    <property type="match status" value="1"/>
</dbReference>
<name>A0AAD9JFB8_9ANNE</name>
<feature type="compositionally biased region" description="Basic and acidic residues" evidence="1">
    <location>
        <begin position="140"/>
        <end position="158"/>
    </location>
</feature>
<evidence type="ECO:0008006" key="4">
    <source>
        <dbReference type="Google" id="ProtNLM"/>
    </source>
</evidence>
<feature type="region of interest" description="Disordered" evidence="1">
    <location>
        <begin position="231"/>
        <end position="343"/>
    </location>
</feature>
<dbReference type="InterPro" id="IPR031248">
    <property type="entry name" value="RNF213"/>
</dbReference>
<dbReference type="PANTHER" id="PTHR22605:SF16">
    <property type="entry name" value="E3 UBIQUITIN-PROTEIN LIGASE RNF213"/>
    <property type="match status" value="1"/>
</dbReference>
<organism evidence="2 3">
    <name type="scientific">Paralvinella palmiformis</name>
    <dbReference type="NCBI Taxonomy" id="53620"/>
    <lineage>
        <taxon>Eukaryota</taxon>
        <taxon>Metazoa</taxon>
        <taxon>Spiralia</taxon>
        <taxon>Lophotrochozoa</taxon>
        <taxon>Annelida</taxon>
        <taxon>Polychaeta</taxon>
        <taxon>Sedentaria</taxon>
        <taxon>Canalipalpata</taxon>
        <taxon>Terebellida</taxon>
        <taxon>Terebelliformia</taxon>
        <taxon>Alvinellidae</taxon>
        <taxon>Paralvinella</taxon>
    </lineage>
</organism>
<dbReference type="GO" id="GO:0016887">
    <property type="term" value="F:ATP hydrolysis activity"/>
    <property type="evidence" value="ECO:0007669"/>
    <property type="project" value="InterPro"/>
</dbReference>
<feature type="region of interest" description="Disordered" evidence="1">
    <location>
        <begin position="140"/>
        <end position="162"/>
    </location>
</feature>
<dbReference type="PANTHER" id="PTHR22605">
    <property type="entry name" value="RZ-TYPE DOMAIN-CONTAINING PROTEIN"/>
    <property type="match status" value="1"/>
</dbReference>
<feature type="compositionally biased region" description="Basic and acidic residues" evidence="1">
    <location>
        <begin position="271"/>
        <end position="296"/>
    </location>
</feature>
<dbReference type="InterPro" id="IPR027417">
    <property type="entry name" value="P-loop_NTPase"/>
</dbReference>
<protein>
    <recommendedName>
        <fullName evidence="4">E3 ubiquitin-protein ligase rnf213-alpha-like</fullName>
    </recommendedName>
</protein>